<evidence type="ECO:0000313" key="2">
    <source>
        <dbReference type="EMBL" id="KDO20371.1"/>
    </source>
</evidence>
<protein>
    <submittedName>
        <fullName evidence="2">Uncharacterized protein</fullName>
    </submittedName>
</protein>
<keyword evidence="1" id="KW-0812">Transmembrane</keyword>
<dbReference type="RefSeq" id="XP_012208899.1">
    <property type="nucleotide sequence ID" value="XM_012353509.1"/>
</dbReference>
<feature type="transmembrane region" description="Helical" evidence="1">
    <location>
        <begin position="431"/>
        <end position="451"/>
    </location>
</feature>
<gene>
    <name evidence="2" type="ORF">SPRG_13753</name>
</gene>
<accession>A0A067C1D6</accession>
<dbReference type="OMA" id="SRVANWM"/>
<keyword evidence="3" id="KW-1185">Reference proteome</keyword>
<dbReference type="AlphaFoldDB" id="A0A067C1D6"/>
<dbReference type="Proteomes" id="UP000030745">
    <property type="component" value="Unassembled WGS sequence"/>
</dbReference>
<feature type="transmembrane region" description="Helical" evidence="1">
    <location>
        <begin position="20"/>
        <end position="42"/>
    </location>
</feature>
<proteinExistence type="predicted"/>
<feature type="transmembrane region" description="Helical" evidence="1">
    <location>
        <begin position="389"/>
        <end position="411"/>
    </location>
</feature>
<reference evidence="2 3" key="1">
    <citation type="journal article" date="2013" name="PLoS Genet.">
        <title>Distinctive expansion of potential virulence genes in the genome of the oomycete fish pathogen Saprolegnia parasitica.</title>
        <authorList>
            <person name="Jiang R.H."/>
            <person name="de Bruijn I."/>
            <person name="Haas B.J."/>
            <person name="Belmonte R."/>
            <person name="Lobach L."/>
            <person name="Christie J."/>
            <person name="van den Ackerveken G."/>
            <person name="Bottin A."/>
            <person name="Bulone V."/>
            <person name="Diaz-Moreno S.M."/>
            <person name="Dumas B."/>
            <person name="Fan L."/>
            <person name="Gaulin E."/>
            <person name="Govers F."/>
            <person name="Grenville-Briggs L.J."/>
            <person name="Horner N.R."/>
            <person name="Levin J.Z."/>
            <person name="Mammella M."/>
            <person name="Meijer H.J."/>
            <person name="Morris P."/>
            <person name="Nusbaum C."/>
            <person name="Oome S."/>
            <person name="Phillips A.J."/>
            <person name="van Rooyen D."/>
            <person name="Rzeszutek E."/>
            <person name="Saraiva M."/>
            <person name="Secombes C.J."/>
            <person name="Seidl M.F."/>
            <person name="Snel B."/>
            <person name="Stassen J.H."/>
            <person name="Sykes S."/>
            <person name="Tripathy S."/>
            <person name="van den Berg H."/>
            <person name="Vega-Arreguin J.C."/>
            <person name="Wawra S."/>
            <person name="Young S.K."/>
            <person name="Zeng Q."/>
            <person name="Dieguez-Uribeondo J."/>
            <person name="Russ C."/>
            <person name="Tyler B.M."/>
            <person name="van West P."/>
        </authorList>
    </citation>
    <scope>NUCLEOTIDE SEQUENCE [LARGE SCALE GENOMIC DNA]</scope>
    <source>
        <strain evidence="2 3">CBS 223.65</strain>
    </source>
</reference>
<name>A0A067C1D6_SAPPC</name>
<dbReference type="VEuPathDB" id="FungiDB:SPRG_13753"/>
<sequence>MQQPLGPVLVKLKATSLREWCDHAVQAIVLLLGVGILVLVSVDATVNNWAVNDFVGNGHAFVSPLGRVDNARQLESEYSFALHHSISDLSRVANWMLNFTVTSMVSRSPEMYLLSVGTYTLTSGAVDVCGLMKGVYPLDLNGTRTTRLGFASNSIMYIRGDALSHAFTSDRSDNLANASMKSAALTSLGYAPARTNVDVRLMQDLVLTNTSAAQTHNVHFYRIFPKSFCTGCHTVAELGFGSCNMTFVYNDSAKVVSVTTSANLIGSVYKVGLLLPQSMFSSASHYVKAIAIVFAVGGYLASRRTVQWKEFDATKLDSIWTKLFRILSPKVFPYPSCALRFDMFCYNSDIFVFLFATGVVLDMENSLYYLKTMNMYNAPAPIFRYSMQLYGFTTRLLWFNCALLKLLKILWHVIGSASFNGESALMAFLNLRNVTSLYLSAILLFFVPAFIDYNSSVTMTLDNANECLDTIHVDAFESYYIRAVPAIAVGLVVNVLLIAALDHMVHFNYWQRVSKNSLARQAIFNSSSILCDYLDGIDMDGVAVVLHCKARRLSTLQWFFMSHMVMFGLPEKELRAKKKYLVGSAATTNRTAMQSMKLPSEPSASTGRYMVVQDGDHHMHLVDENLSDVTALVYNIKVLKDLPITIE</sequence>
<dbReference type="OrthoDB" id="67967at2759"/>
<dbReference type="GeneID" id="24135612"/>
<keyword evidence="1" id="KW-1133">Transmembrane helix</keyword>
<dbReference type="KEGG" id="spar:SPRG_13753"/>
<feature type="transmembrane region" description="Helical" evidence="1">
    <location>
        <begin position="479"/>
        <end position="501"/>
    </location>
</feature>
<evidence type="ECO:0000313" key="3">
    <source>
        <dbReference type="Proteomes" id="UP000030745"/>
    </source>
</evidence>
<organism evidence="2 3">
    <name type="scientific">Saprolegnia parasitica (strain CBS 223.65)</name>
    <dbReference type="NCBI Taxonomy" id="695850"/>
    <lineage>
        <taxon>Eukaryota</taxon>
        <taxon>Sar</taxon>
        <taxon>Stramenopiles</taxon>
        <taxon>Oomycota</taxon>
        <taxon>Saprolegniomycetes</taxon>
        <taxon>Saprolegniales</taxon>
        <taxon>Saprolegniaceae</taxon>
        <taxon>Saprolegnia</taxon>
    </lineage>
</organism>
<evidence type="ECO:0000256" key="1">
    <source>
        <dbReference type="SAM" id="Phobius"/>
    </source>
</evidence>
<dbReference type="EMBL" id="KK583314">
    <property type="protein sequence ID" value="KDO20371.1"/>
    <property type="molecule type" value="Genomic_DNA"/>
</dbReference>
<keyword evidence="1" id="KW-0472">Membrane</keyword>
<feature type="transmembrane region" description="Helical" evidence="1">
    <location>
        <begin position="350"/>
        <end position="369"/>
    </location>
</feature>